<dbReference type="HAMAP" id="MF_00984">
    <property type="entry name" value="SSB"/>
    <property type="match status" value="1"/>
</dbReference>
<evidence type="ECO:0000256" key="1">
    <source>
        <dbReference type="ARBA" id="ARBA00023125"/>
    </source>
</evidence>
<organism evidence="7 8">
    <name type="scientific">Sphingobium limneticum</name>
    <dbReference type="NCBI Taxonomy" id="1007511"/>
    <lineage>
        <taxon>Bacteria</taxon>
        <taxon>Pseudomonadati</taxon>
        <taxon>Pseudomonadota</taxon>
        <taxon>Alphaproteobacteria</taxon>
        <taxon>Sphingomonadales</taxon>
        <taxon>Sphingomonadaceae</taxon>
        <taxon>Sphingobium</taxon>
    </lineage>
</organism>
<feature type="region of interest" description="Disordered" evidence="5">
    <location>
        <begin position="109"/>
        <end position="204"/>
    </location>
</feature>
<dbReference type="Gene3D" id="2.40.50.140">
    <property type="entry name" value="Nucleic acid-binding proteins"/>
    <property type="match status" value="1"/>
</dbReference>
<evidence type="ECO:0000256" key="2">
    <source>
        <dbReference type="ARBA" id="ARBA00023172"/>
    </source>
</evidence>
<dbReference type="Proteomes" id="UP000326364">
    <property type="component" value="Unassembled WGS sequence"/>
</dbReference>
<dbReference type="InterPro" id="IPR000424">
    <property type="entry name" value="Primosome_PriB/ssb"/>
</dbReference>
<sequence>MAGSVNKVILVGNLGADPEVKSFQNGGKICNLRIATSESWKDRMTGERKERTEWHSVVINGEGLVGVAERFLRKGSKIYVEGQLRTRKWQDQSGNDRYTTEVSLSGPGAVLTMLDGAPGGGGGQGGGYGGGGGRSQQGVSDWQGGSAGFGGGDYDDFGGGSGGGGNQGGGFGGGRAQSGASSGGGSSRAGSPNFDNDLDDEVPF</sequence>
<dbReference type="EMBL" id="VYQA01000011">
    <property type="protein sequence ID" value="KAA9027946.1"/>
    <property type="molecule type" value="Genomic_DNA"/>
</dbReference>
<dbReference type="InterPro" id="IPR012340">
    <property type="entry name" value="NA-bd_OB-fold"/>
</dbReference>
<dbReference type="GO" id="GO:0003697">
    <property type="term" value="F:single-stranded DNA binding"/>
    <property type="evidence" value="ECO:0007669"/>
    <property type="project" value="UniProtKB-UniRule"/>
</dbReference>
<dbReference type="PANTHER" id="PTHR10302:SF27">
    <property type="entry name" value="SINGLE-STRANDED DNA-BINDING PROTEIN"/>
    <property type="match status" value="1"/>
</dbReference>
<evidence type="ECO:0000313" key="9">
    <source>
        <dbReference type="Proteomes" id="UP000326364"/>
    </source>
</evidence>
<comment type="caution">
    <text evidence="3">Lacks conserved residue(s) required for the propagation of feature annotation.</text>
</comment>
<dbReference type="GO" id="GO:0009295">
    <property type="term" value="C:nucleoid"/>
    <property type="evidence" value="ECO:0007669"/>
    <property type="project" value="TreeGrafter"/>
</dbReference>
<evidence type="ECO:0000313" key="8">
    <source>
        <dbReference type="Proteomes" id="UP000325933"/>
    </source>
</evidence>
<dbReference type="Proteomes" id="UP000325933">
    <property type="component" value="Unassembled WGS sequence"/>
</dbReference>
<dbReference type="Pfam" id="PF00436">
    <property type="entry name" value="SSB"/>
    <property type="match status" value="1"/>
</dbReference>
<evidence type="ECO:0000256" key="3">
    <source>
        <dbReference type="HAMAP-Rule" id="MF_00984"/>
    </source>
</evidence>
<dbReference type="InterPro" id="IPR011344">
    <property type="entry name" value="ssDNA-bd"/>
</dbReference>
<dbReference type="EMBL" id="VYQB01000011">
    <property type="protein sequence ID" value="KAA9015022.1"/>
    <property type="molecule type" value="Genomic_DNA"/>
</dbReference>
<dbReference type="CDD" id="cd04496">
    <property type="entry name" value="SSB_OBF"/>
    <property type="match status" value="1"/>
</dbReference>
<comment type="caution">
    <text evidence="7">The sequence shown here is derived from an EMBL/GenBank/DDBJ whole genome shotgun (WGS) entry which is preliminary data.</text>
</comment>
<dbReference type="AlphaFoldDB" id="A0A5J5I0M2"/>
<dbReference type="RefSeq" id="WP_150426288.1">
    <property type="nucleotide sequence ID" value="NZ_VYQA01000011.1"/>
</dbReference>
<evidence type="ECO:0000256" key="4">
    <source>
        <dbReference type="RuleBase" id="RU000524"/>
    </source>
</evidence>
<gene>
    <name evidence="7" type="primary">ssb</name>
    <name evidence="7" type="ORF">F4U95_15450</name>
    <name evidence="6" type="ORF">F4U96_15325</name>
</gene>
<feature type="compositionally biased region" description="Gly residues" evidence="5">
    <location>
        <begin position="145"/>
        <end position="187"/>
    </location>
</feature>
<dbReference type="GO" id="GO:0006310">
    <property type="term" value="P:DNA recombination"/>
    <property type="evidence" value="ECO:0007669"/>
    <property type="project" value="UniProtKB-KW"/>
</dbReference>
<comment type="subunit">
    <text evidence="3">Homotetramer.</text>
</comment>
<dbReference type="PANTHER" id="PTHR10302">
    <property type="entry name" value="SINGLE-STRANDED DNA-BINDING PROTEIN"/>
    <property type="match status" value="1"/>
</dbReference>
<accession>A0A5J5I0M2</accession>
<dbReference type="PROSITE" id="PS50935">
    <property type="entry name" value="SSB"/>
    <property type="match status" value="1"/>
</dbReference>
<reference evidence="8 9" key="1">
    <citation type="submission" date="2019-09" db="EMBL/GenBank/DDBJ databases">
        <authorList>
            <person name="Feng G."/>
        </authorList>
    </citation>
    <scope>NUCLEOTIDE SEQUENCE [LARGE SCALE GENOMIC DNA]</scope>
    <source>
        <strain evidence="7 8">KACC 19283</strain>
        <strain evidence="6 9">KACC 19284</strain>
    </source>
</reference>
<keyword evidence="9" id="KW-1185">Reference proteome</keyword>
<feature type="compositionally biased region" description="Gly residues" evidence="5">
    <location>
        <begin position="117"/>
        <end position="135"/>
    </location>
</feature>
<name>A0A5J5I0M2_9SPHN</name>
<evidence type="ECO:0000256" key="5">
    <source>
        <dbReference type="SAM" id="MobiDB-lite"/>
    </source>
</evidence>
<evidence type="ECO:0000313" key="6">
    <source>
        <dbReference type="EMBL" id="KAA9015022.1"/>
    </source>
</evidence>
<protein>
    <recommendedName>
        <fullName evidence="3 4">Single-stranded DNA-binding protein</fullName>
        <shortName evidence="3">SSB</shortName>
    </recommendedName>
</protein>
<dbReference type="SUPFAM" id="SSF50249">
    <property type="entry name" value="Nucleic acid-binding proteins"/>
    <property type="match status" value="1"/>
</dbReference>
<evidence type="ECO:0000313" key="7">
    <source>
        <dbReference type="EMBL" id="KAA9027946.1"/>
    </source>
</evidence>
<keyword evidence="1 3" id="KW-0238">DNA-binding</keyword>
<proteinExistence type="inferred from homology"/>
<dbReference type="NCBIfam" id="TIGR00621">
    <property type="entry name" value="ssb"/>
    <property type="match status" value="1"/>
</dbReference>
<keyword evidence="2" id="KW-0233">DNA recombination</keyword>
<dbReference type="GO" id="GO:0006260">
    <property type="term" value="P:DNA replication"/>
    <property type="evidence" value="ECO:0007669"/>
    <property type="project" value="InterPro"/>
</dbReference>